<name>A0A0H2XT05_BURO1</name>
<reference evidence="1" key="1">
    <citation type="submission" date="2006-05" db="EMBL/GenBank/DDBJ databases">
        <title>Complete sequence of chromosome 2 of Burkholderia cenocepacia AU 1054.</title>
        <authorList>
            <consortium name="US DOE Joint Genome Institute"/>
            <person name="Copeland A."/>
            <person name="Lucas S."/>
            <person name="Lapidus A."/>
            <person name="Barry K."/>
            <person name="Detter J.C."/>
            <person name="Glavina del Rio T."/>
            <person name="Hammon N."/>
            <person name="Israni S."/>
            <person name="Dalin E."/>
            <person name="Tice H."/>
            <person name="Pitluck S."/>
            <person name="Chain P."/>
            <person name="Malfatti S."/>
            <person name="Shin M."/>
            <person name="Vergez L."/>
            <person name="Schmutz J."/>
            <person name="Larimer F."/>
            <person name="Land M."/>
            <person name="Hauser L."/>
            <person name="Kyrpides N."/>
            <person name="Lykidis A."/>
            <person name="LiPuma J.J."/>
            <person name="Konstantinidis K."/>
            <person name="Tiedje J.M."/>
            <person name="Richardson P."/>
        </authorList>
    </citation>
    <scope>NUCLEOTIDE SEQUENCE [LARGE SCALE GENOMIC DNA]</scope>
    <source>
        <strain evidence="1">AU 1054</strain>
    </source>
</reference>
<sequence>MTRVFCGPKDCIPTEREFGVDYVSMYEHDGLADVSTVGTALIKDIVAAGVAPSARSWDFLTLALAVNAADNVLERAQSPDGWTRQIELEVVLYEPEPYQALTAKIEEALRFLTGDFWTLTFTDGGYPPPRPKMPTIFNADCVCLLSGGLDSLVGALDLTEEGRHPLLVSQTAKGDKETQSRFAIGLGGNDRHLQWNQNIRPKVEDIEGSTRGRSIGFFAFAAVAADHLATTITALPRPVEVFVPENGLISLNIPLNPGRVGSLSTKTTHPVFMARLQALWDELGIRAVLRLPYAAMTKGEMMAECRASTVLADVASEATSCGRFVRNGYKHCGRCVPCLVRRASFIRANLRDDTTYVYPSLRGAQLENEPNDIGAVAVAVLKVEQSGVRLFTAGQLSFAEPSLRREFEGVVQRGLAELGVLLRQEQIL</sequence>
<dbReference type="NCBIfam" id="NF041925">
    <property type="entry name" value="QatC"/>
    <property type="match status" value="1"/>
</dbReference>
<organism evidence="1">
    <name type="scientific">Burkholderia orbicola (strain AU 1054)</name>
    <dbReference type="NCBI Taxonomy" id="331271"/>
    <lineage>
        <taxon>Bacteria</taxon>
        <taxon>Pseudomonadati</taxon>
        <taxon>Pseudomonadota</taxon>
        <taxon>Betaproteobacteria</taxon>
        <taxon>Burkholderiales</taxon>
        <taxon>Burkholderiaceae</taxon>
        <taxon>Burkholderia</taxon>
        <taxon>Burkholderia cepacia complex</taxon>
        <taxon>Burkholderia orbicola</taxon>
    </lineage>
</organism>
<dbReference type="SUPFAM" id="SSF52402">
    <property type="entry name" value="Adenine nucleotide alpha hydrolases-like"/>
    <property type="match status" value="1"/>
</dbReference>
<gene>
    <name evidence="1" type="ordered locus">Bcen_3157</name>
</gene>
<dbReference type="InterPro" id="IPR014729">
    <property type="entry name" value="Rossmann-like_a/b/a_fold"/>
</dbReference>
<dbReference type="EMBL" id="CP000379">
    <property type="protein sequence ID" value="ABF78053.1"/>
    <property type="molecule type" value="Genomic_DNA"/>
</dbReference>
<dbReference type="Gene3D" id="3.40.50.620">
    <property type="entry name" value="HUPs"/>
    <property type="match status" value="1"/>
</dbReference>
<accession>A0A0H2XT05</accession>
<proteinExistence type="predicted"/>
<dbReference type="HOGENOM" id="CLU_048552_0_0_4"/>
<protein>
    <recommendedName>
        <fullName evidence="2">7-cyano-7-deazaguanine synthase</fullName>
    </recommendedName>
</protein>
<evidence type="ECO:0008006" key="2">
    <source>
        <dbReference type="Google" id="ProtNLM"/>
    </source>
</evidence>
<evidence type="ECO:0000313" key="1">
    <source>
        <dbReference type="EMBL" id="ABF78053.1"/>
    </source>
</evidence>
<dbReference type="AlphaFoldDB" id="A0A0H2XT05"/>
<dbReference type="InterPro" id="IPR049676">
    <property type="entry name" value="QatC"/>
</dbReference>